<feature type="compositionally biased region" description="Low complexity" evidence="1">
    <location>
        <begin position="34"/>
        <end position="47"/>
    </location>
</feature>
<dbReference type="AlphaFoldDB" id="T1F8W5"/>
<name>T1F8W5_HELRO</name>
<keyword evidence="2" id="KW-1133">Transmembrane helix</keyword>
<evidence type="ECO:0000313" key="4">
    <source>
        <dbReference type="EnsemblMetazoa" id="HelroP175133"/>
    </source>
</evidence>
<accession>T1F8W5</accession>
<dbReference type="EnsemblMetazoa" id="HelroT175133">
    <property type="protein sequence ID" value="HelroP175133"/>
    <property type="gene ID" value="HelroG175133"/>
</dbReference>
<reference evidence="3 5" key="2">
    <citation type="journal article" date="2013" name="Nature">
        <title>Insights into bilaterian evolution from three spiralian genomes.</title>
        <authorList>
            <person name="Simakov O."/>
            <person name="Marletaz F."/>
            <person name="Cho S.J."/>
            <person name="Edsinger-Gonzales E."/>
            <person name="Havlak P."/>
            <person name="Hellsten U."/>
            <person name="Kuo D.H."/>
            <person name="Larsson T."/>
            <person name="Lv J."/>
            <person name="Arendt D."/>
            <person name="Savage R."/>
            <person name="Osoegawa K."/>
            <person name="de Jong P."/>
            <person name="Grimwood J."/>
            <person name="Chapman J.A."/>
            <person name="Shapiro H."/>
            <person name="Aerts A."/>
            <person name="Otillar R.P."/>
            <person name="Terry A.Y."/>
            <person name="Boore J.L."/>
            <person name="Grigoriev I.V."/>
            <person name="Lindberg D.R."/>
            <person name="Seaver E.C."/>
            <person name="Weisblat D.A."/>
            <person name="Putnam N.H."/>
            <person name="Rokhsar D.S."/>
        </authorList>
    </citation>
    <scope>NUCLEOTIDE SEQUENCE</scope>
</reference>
<proteinExistence type="predicted"/>
<evidence type="ECO:0000313" key="5">
    <source>
        <dbReference type="Proteomes" id="UP000015101"/>
    </source>
</evidence>
<organism evidence="4 5">
    <name type="scientific">Helobdella robusta</name>
    <name type="common">Californian leech</name>
    <dbReference type="NCBI Taxonomy" id="6412"/>
    <lineage>
        <taxon>Eukaryota</taxon>
        <taxon>Metazoa</taxon>
        <taxon>Spiralia</taxon>
        <taxon>Lophotrochozoa</taxon>
        <taxon>Annelida</taxon>
        <taxon>Clitellata</taxon>
        <taxon>Hirudinea</taxon>
        <taxon>Rhynchobdellida</taxon>
        <taxon>Glossiphoniidae</taxon>
        <taxon>Helobdella</taxon>
    </lineage>
</organism>
<keyword evidence="5" id="KW-1185">Reference proteome</keyword>
<dbReference type="EMBL" id="AMQM01005151">
    <property type="status" value="NOT_ANNOTATED_CDS"/>
    <property type="molecule type" value="Genomic_DNA"/>
</dbReference>
<sequence length="138" mass="16114">MVGKGKTAFTTLTPSDSNHVMHSSLRHQLRHQPHQPQQQLQQQQQQQVQNREESNASSMQYSSFACPRCSENKDLWKTNKKISKSSCRKYIYGFLFVAMPTFFWILLTVYLFTACKQQLQNVKDRVLWRSMVVSVLKG</sequence>
<dbReference type="Proteomes" id="UP000015101">
    <property type="component" value="Unassembled WGS sequence"/>
</dbReference>
<evidence type="ECO:0000256" key="1">
    <source>
        <dbReference type="SAM" id="MobiDB-lite"/>
    </source>
</evidence>
<reference evidence="4" key="3">
    <citation type="submission" date="2015-06" db="UniProtKB">
        <authorList>
            <consortium name="EnsemblMetazoa"/>
        </authorList>
    </citation>
    <scope>IDENTIFICATION</scope>
</reference>
<feature type="compositionally biased region" description="Polar residues" evidence="1">
    <location>
        <begin position="8"/>
        <end position="21"/>
    </location>
</feature>
<feature type="compositionally biased region" description="Basic residues" evidence="1">
    <location>
        <begin position="24"/>
        <end position="33"/>
    </location>
</feature>
<keyword evidence="2" id="KW-0472">Membrane</keyword>
<evidence type="ECO:0000256" key="2">
    <source>
        <dbReference type="SAM" id="Phobius"/>
    </source>
</evidence>
<feature type="region of interest" description="Disordered" evidence="1">
    <location>
        <begin position="1"/>
        <end position="62"/>
    </location>
</feature>
<dbReference type="InParanoid" id="T1F8W5"/>
<evidence type="ECO:0000313" key="3">
    <source>
        <dbReference type="EMBL" id="ESO01103.1"/>
    </source>
</evidence>
<protein>
    <submittedName>
        <fullName evidence="3 4">Uncharacterized protein</fullName>
    </submittedName>
</protein>
<dbReference type="HOGENOM" id="CLU_1857448_0_0_1"/>
<dbReference type="RefSeq" id="XP_009020815.1">
    <property type="nucleotide sequence ID" value="XM_009022567.1"/>
</dbReference>
<dbReference type="CTD" id="20205264"/>
<gene>
    <name evidence="4" type="primary">20205264</name>
    <name evidence="3" type="ORF">HELRODRAFT_175133</name>
</gene>
<dbReference type="GeneID" id="20205264"/>
<dbReference type="KEGG" id="hro:HELRODRAFT_175133"/>
<dbReference type="EMBL" id="KB096830">
    <property type="protein sequence ID" value="ESO01103.1"/>
    <property type="molecule type" value="Genomic_DNA"/>
</dbReference>
<keyword evidence="2" id="KW-0812">Transmembrane</keyword>
<reference evidence="5" key="1">
    <citation type="submission" date="2012-12" db="EMBL/GenBank/DDBJ databases">
        <authorList>
            <person name="Hellsten U."/>
            <person name="Grimwood J."/>
            <person name="Chapman J.A."/>
            <person name="Shapiro H."/>
            <person name="Aerts A."/>
            <person name="Otillar R.P."/>
            <person name="Terry A.Y."/>
            <person name="Boore J.L."/>
            <person name="Simakov O."/>
            <person name="Marletaz F."/>
            <person name="Cho S.-J."/>
            <person name="Edsinger-Gonzales E."/>
            <person name="Havlak P."/>
            <person name="Kuo D.-H."/>
            <person name="Larsson T."/>
            <person name="Lv J."/>
            <person name="Arendt D."/>
            <person name="Savage R."/>
            <person name="Osoegawa K."/>
            <person name="de Jong P."/>
            <person name="Lindberg D.R."/>
            <person name="Seaver E.C."/>
            <person name="Weisblat D.A."/>
            <person name="Putnam N.H."/>
            <person name="Grigoriev I.V."/>
            <person name="Rokhsar D.S."/>
        </authorList>
    </citation>
    <scope>NUCLEOTIDE SEQUENCE</scope>
</reference>
<feature type="transmembrane region" description="Helical" evidence="2">
    <location>
        <begin position="90"/>
        <end position="112"/>
    </location>
</feature>